<reference evidence="1" key="1">
    <citation type="submission" date="2015-05" db="UniProtKB">
        <authorList>
            <consortium name="EnsemblMetazoa"/>
        </authorList>
    </citation>
    <scope>IDENTIFICATION</scope>
</reference>
<dbReference type="EMBL" id="ACPB03025598">
    <property type="status" value="NOT_ANNOTATED_CDS"/>
    <property type="molecule type" value="Genomic_DNA"/>
</dbReference>
<keyword evidence="2" id="KW-1185">Reference proteome</keyword>
<dbReference type="InParanoid" id="T1HY96"/>
<organism evidence="1 2">
    <name type="scientific">Rhodnius prolixus</name>
    <name type="common">Triatomid bug</name>
    <dbReference type="NCBI Taxonomy" id="13249"/>
    <lineage>
        <taxon>Eukaryota</taxon>
        <taxon>Metazoa</taxon>
        <taxon>Ecdysozoa</taxon>
        <taxon>Arthropoda</taxon>
        <taxon>Hexapoda</taxon>
        <taxon>Insecta</taxon>
        <taxon>Pterygota</taxon>
        <taxon>Neoptera</taxon>
        <taxon>Paraneoptera</taxon>
        <taxon>Hemiptera</taxon>
        <taxon>Heteroptera</taxon>
        <taxon>Panheteroptera</taxon>
        <taxon>Cimicomorpha</taxon>
        <taxon>Reduviidae</taxon>
        <taxon>Triatominae</taxon>
        <taxon>Rhodnius</taxon>
    </lineage>
</organism>
<name>T1HY96_RHOPR</name>
<evidence type="ECO:0000313" key="1">
    <source>
        <dbReference type="EnsemblMetazoa" id="RPRC009016-PA"/>
    </source>
</evidence>
<dbReference type="VEuPathDB" id="VectorBase:RPRC009016"/>
<sequence>MYYRPTEYIEWKCGEFEEALDNGTILDSYKKVYNEESGAWFDPAEFCMLEEDNNMTSNWQKPDDCRVKFKARLINDDKSRDYEDDDEFSKLAEMSTYSIHNLLMGSPIYDLKQGSWHGSQEKLSKTASSDSLISSHIDSDLEELLLLSPDTGGSVSSEDNEETATLVSNRKITFEELTQALSMLYDQFEEVKTQVEEFDYISLDYSECKLRYLRSIPSMRSVSVGEDEGNEEVQQEIGPKKACDYSSVRVINSSTSSELSSLLSLPAKAPIFRKKTTIGADIIHTDSEHLNEFEDETLFYSDSTENFCKIDKRKPRKGFEEYYFRPDNVQDEEFGIKCVCKFPEKEDKQILESDNQSDWIMK</sequence>
<dbReference type="Proteomes" id="UP000015103">
    <property type="component" value="Unassembled WGS sequence"/>
</dbReference>
<protein>
    <submittedName>
        <fullName evidence="1">Uncharacterized protein</fullName>
    </submittedName>
</protein>
<evidence type="ECO:0000313" key="2">
    <source>
        <dbReference type="Proteomes" id="UP000015103"/>
    </source>
</evidence>
<proteinExistence type="predicted"/>
<dbReference type="AlphaFoldDB" id="T1HY96"/>
<dbReference type="EnsemblMetazoa" id="RPRC009016-RA">
    <property type="protein sequence ID" value="RPRC009016-PA"/>
    <property type="gene ID" value="RPRC009016"/>
</dbReference>
<dbReference type="HOGENOM" id="CLU_765753_0_0_1"/>
<accession>T1HY96</accession>